<dbReference type="Proteomes" id="UP000031184">
    <property type="component" value="Unassembled WGS sequence"/>
</dbReference>
<sequence length="97" mass="11236">MSTKEIIEKRVKSLTISIKREKAILQELESDRATIQRIQEWEETGVALASDSHYASYEEWKSSLQKQIKRGESSLENLKTKKAELEAFQFYLDKIGA</sequence>
<proteinExistence type="predicted"/>
<reference evidence="1 2" key="1">
    <citation type="submission" date="2013-08" db="EMBL/GenBank/DDBJ databases">
        <title>An opportunistic ruminal bacterium that causes liver abscesses in cattle.</title>
        <authorList>
            <person name="Benahmed F.H."/>
            <person name="Rasmussen M."/>
            <person name="Harbottle H."/>
            <person name="Soppet D."/>
            <person name="Nagaraja T.G."/>
            <person name="Davidson M."/>
        </authorList>
    </citation>
    <scope>NUCLEOTIDE SEQUENCE [LARGE SCALE GENOMIC DNA]</scope>
    <source>
        <strain evidence="1 2">B35</strain>
    </source>
</reference>
<dbReference type="RefSeq" id="WP_005952916.1">
    <property type="nucleotide sequence ID" value="NZ_AOJP01000002.1"/>
</dbReference>
<organism evidence="1 2">
    <name type="scientific">Fusobacterium necrophorum subsp. funduliforme B35</name>
    <dbReference type="NCBI Taxonomy" id="1226633"/>
    <lineage>
        <taxon>Bacteria</taxon>
        <taxon>Fusobacteriati</taxon>
        <taxon>Fusobacteriota</taxon>
        <taxon>Fusobacteriia</taxon>
        <taxon>Fusobacteriales</taxon>
        <taxon>Fusobacteriaceae</taxon>
        <taxon>Fusobacterium</taxon>
    </lineage>
</organism>
<comment type="caution">
    <text evidence="1">The sequence shown here is derived from an EMBL/GenBank/DDBJ whole genome shotgun (WGS) entry which is preliminary data.</text>
</comment>
<dbReference type="PATRIC" id="fig|1226633.4.peg.2016"/>
<dbReference type="GeneID" id="75075031"/>
<evidence type="ECO:0000313" key="1">
    <source>
        <dbReference type="EMBL" id="KID48589.1"/>
    </source>
</evidence>
<name>A0A017H6K3_9FUSO</name>
<protein>
    <submittedName>
        <fullName evidence="1">Uncharacterized protein</fullName>
    </submittedName>
</protein>
<dbReference type="EMBL" id="AUZI01000023">
    <property type="protein sequence ID" value="KID48589.1"/>
    <property type="molecule type" value="Genomic_DNA"/>
</dbReference>
<gene>
    <name evidence="1" type="ORF">C095_09950</name>
</gene>
<dbReference type="AlphaFoldDB" id="A0A017H6K3"/>
<dbReference type="OrthoDB" id="88963at2"/>
<accession>A0A017H6K3</accession>
<evidence type="ECO:0000313" key="2">
    <source>
        <dbReference type="Proteomes" id="UP000031184"/>
    </source>
</evidence>